<reference evidence="2 3" key="1">
    <citation type="journal article" date="2014" name="Genome Announc.">
        <title>Draft Genome Sequence of Streptomyces roseochromogenes subsp. oscitans DS 12.976, Producer of the Aminocoumarin Antibiotic Clorobiocin.</title>
        <authorList>
            <person name="Ruckert C."/>
            <person name="Kalinowski J."/>
            <person name="Heide L."/>
            <person name="Apel A.K."/>
        </authorList>
    </citation>
    <scope>NUCLEOTIDE SEQUENCE [LARGE SCALE GENOMIC DNA]</scope>
    <source>
        <strain evidence="2 3">DS 12.976</strain>
    </source>
</reference>
<dbReference type="AlphaFoldDB" id="V6JI51"/>
<protein>
    <submittedName>
        <fullName evidence="2">Uncharacterized protein</fullName>
    </submittedName>
</protein>
<name>V6JI51_STRRC</name>
<feature type="chain" id="PRO_5039024074" evidence="1">
    <location>
        <begin position="21"/>
        <end position="69"/>
    </location>
</feature>
<dbReference type="Proteomes" id="UP000017984">
    <property type="component" value="Chromosome"/>
</dbReference>
<dbReference type="HOGENOM" id="CLU_2774286_0_0_11"/>
<evidence type="ECO:0000256" key="1">
    <source>
        <dbReference type="SAM" id="SignalP"/>
    </source>
</evidence>
<comment type="caution">
    <text evidence="2">The sequence shown here is derived from an EMBL/GenBank/DDBJ whole genome shotgun (WGS) entry which is preliminary data.</text>
</comment>
<accession>V6JI51</accession>
<organism evidence="2 3">
    <name type="scientific">Streptomyces roseochromogenus subsp. oscitans DS 12.976</name>
    <dbReference type="NCBI Taxonomy" id="1352936"/>
    <lineage>
        <taxon>Bacteria</taxon>
        <taxon>Bacillati</taxon>
        <taxon>Actinomycetota</taxon>
        <taxon>Actinomycetes</taxon>
        <taxon>Kitasatosporales</taxon>
        <taxon>Streptomycetaceae</taxon>
        <taxon>Streptomyces</taxon>
    </lineage>
</organism>
<dbReference type="EMBL" id="AWQX01000386">
    <property type="protein sequence ID" value="EST18811.1"/>
    <property type="molecule type" value="Genomic_DNA"/>
</dbReference>
<gene>
    <name evidence="2" type="ORF">M878_43645</name>
</gene>
<keyword evidence="3" id="KW-1185">Reference proteome</keyword>
<evidence type="ECO:0000313" key="3">
    <source>
        <dbReference type="Proteomes" id="UP000017984"/>
    </source>
</evidence>
<evidence type="ECO:0000313" key="2">
    <source>
        <dbReference type="EMBL" id="EST18811.1"/>
    </source>
</evidence>
<feature type="signal peptide" evidence="1">
    <location>
        <begin position="1"/>
        <end position="20"/>
    </location>
</feature>
<keyword evidence="1" id="KW-0732">Signal</keyword>
<proteinExistence type="predicted"/>
<sequence>MSLVLRRVRTPALAAGFALALPAAVPADARAAGGSYTYGVGATWDAPTGVQAFGVRLGSTLQATRGARS</sequence>
<dbReference type="PATRIC" id="fig|1352936.5.peg.9042"/>